<dbReference type="InterPro" id="IPR027417">
    <property type="entry name" value="P-loop_NTPase"/>
</dbReference>
<evidence type="ECO:0000256" key="8">
    <source>
        <dbReference type="ARBA" id="ARBA00022840"/>
    </source>
</evidence>
<keyword evidence="12" id="KW-1185">Reference proteome</keyword>
<dbReference type="RefSeq" id="WP_260796385.1">
    <property type="nucleotide sequence ID" value="NZ_CP093313.1"/>
</dbReference>
<proteinExistence type="inferred from homology"/>
<dbReference type="EMBL" id="CP093313">
    <property type="protein sequence ID" value="UWZ86748.1"/>
    <property type="molecule type" value="Genomic_DNA"/>
</dbReference>
<dbReference type="NCBIfam" id="TIGR00150">
    <property type="entry name" value="T6A_YjeE"/>
    <property type="match status" value="1"/>
</dbReference>
<evidence type="ECO:0000313" key="12">
    <source>
        <dbReference type="Proteomes" id="UP001059380"/>
    </source>
</evidence>
<evidence type="ECO:0000256" key="6">
    <source>
        <dbReference type="ARBA" id="ARBA00022723"/>
    </source>
</evidence>
<dbReference type="GO" id="GO:0005524">
    <property type="term" value="F:ATP binding"/>
    <property type="evidence" value="ECO:0007669"/>
    <property type="project" value="UniProtKB-KW"/>
</dbReference>
<dbReference type="Gene3D" id="3.40.50.300">
    <property type="entry name" value="P-loop containing nucleotide triphosphate hydrolases"/>
    <property type="match status" value="1"/>
</dbReference>
<dbReference type="GO" id="GO:0046872">
    <property type="term" value="F:metal ion binding"/>
    <property type="evidence" value="ECO:0007669"/>
    <property type="project" value="UniProtKB-KW"/>
</dbReference>
<sequence>MSNHAPVAEGRIHEFTTQSGADTIEVGRKLADLLKPPQLLLLRGELGTGKTTLVKGIAQALDAADPDEVTSPTFTLIHEYEGTQHGKPVRLFHLDVYRIEGERQLETLGLDELLTDNSLVLVEWGEKFKSLVKRATGEIAITSAGGDARKIRVTSKDTP</sequence>
<keyword evidence="8" id="KW-0067">ATP-binding</keyword>
<keyword evidence="6" id="KW-0479">Metal-binding</keyword>
<evidence type="ECO:0000256" key="3">
    <source>
        <dbReference type="ARBA" id="ARBA00019010"/>
    </source>
</evidence>
<keyword evidence="5" id="KW-0819">tRNA processing</keyword>
<keyword evidence="9" id="KW-0460">Magnesium</keyword>
<dbReference type="Pfam" id="PF02367">
    <property type="entry name" value="TsaE"/>
    <property type="match status" value="1"/>
</dbReference>
<evidence type="ECO:0000256" key="5">
    <source>
        <dbReference type="ARBA" id="ARBA00022694"/>
    </source>
</evidence>
<evidence type="ECO:0000313" key="11">
    <source>
        <dbReference type="EMBL" id="UWZ86748.1"/>
    </source>
</evidence>
<gene>
    <name evidence="11" type="primary">tsaE</name>
    <name evidence="11" type="ORF">MOP44_12555</name>
</gene>
<dbReference type="SUPFAM" id="SSF52540">
    <property type="entry name" value="P-loop containing nucleoside triphosphate hydrolases"/>
    <property type="match status" value="1"/>
</dbReference>
<reference evidence="11" key="1">
    <citation type="submission" date="2021-04" db="EMBL/GenBank/DDBJ databases">
        <title>Phylogenetic analysis of Acidobacteriaceae.</title>
        <authorList>
            <person name="Qiu L."/>
            <person name="Zhang Q."/>
        </authorList>
    </citation>
    <scope>NUCLEOTIDE SEQUENCE</scope>
    <source>
        <strain evidence="11">DSM 25168</strain>
    </source>
</reference>
<comment type="subcellular location">
    <subcellularLocation>
        <location evidence="1">Cytoplasm</location>
    </subcellularLocation>
</comment>
<dbReference type="Proteomes" id="UP001059380">
    <property type="component" value="Chromosome"/>
</dbReference>
<evidence type="ECO:0000256" key="9">
    <source>
        <dbReference type="ARBA" id="ARBA00022842"/>
    </source>
</evidence>
<evidence type="ECO:0000256" key="1">
    <source>
        <dbReference type="ARBA" id="ARBA00004496"/>
    </source>
</evidence>
<dbReference type="InterPro" id="IPR003442">
    <property type="entry name" value="T6A_TsaE"/>
</dbReference>
<dbReference type="GO" id="GO:0002949">
    <property type="term" value="P:tRNA threonylcarbamoyladenosine modification"/>
    <property type="evidence" value="ECO:0007669"/>
    <property type="project" value="InterPro"/>
</dbReference>
<keyword evidence="4" id="KW-0963">Cytoplasm</keyword>
<comment type="similarity">
    <text evidence="2">Belongs to the TsaE family.</text>
</comment>
<protein>
    <recommendedName>
        <fullName evidence="3">tRNA threonylcarbamoyladenosine biosynthesis protein TsaE</fullName>
    </recommendedName>
    <alternativeName>
        <fullName evidence="10">t(6)A37 threonylcarbamoyladenosine biosynthesis protein TsaE</fullName>
    </alternativeName>
</protein>
<dbReference type="AlphaFoldDB" id="A0A9J7BV46"/>
<name>A0A9J7BV46_9BACT</name>
<dbReference type="PANTHER" id="PTHR33540:SF2">
    <property type="entry name" value="TRNA THREONYLCARBAMOYLADENOSINE BIOSYNTHESIS PROTEIN TSAE"/>
    <property type="match status" value="1"/>
</dbReference>
<evidence type="ECO:0000256" key="7">
    <source>
        <dbReference type="ARBA" id="ARBA00022741"/>
    </source>
</evidence>
<accession>A0A9J7BV46</accession>
<organism evidence="11 12">
    <name type="scientific">Occallatibacter riparius</name>
    <dbReference type="NCBI Taxonomy" id="1002689"/>
    <lineage>
        <taxon>Bacteria</taxon>
        <taxon>Pseudomonadati</taxon>
        <taxon>Acidobacteriota</taxon>
        <taxon>Terriglobia</taxon>
        <taxon>Terriglobales</taxon>
        <taxon>Acidobacteriaceae</taxon>
        <taxon>Occallatibacter</taxon>
    </lineage>
</organism>
<evidence type="ECO:0000256" key="4">
    <source>
        <dbReference type="ARBA" id="ARBA00022490"/>
    </source>
</evidence>
<dbReference type="PANTHER" id="PTHR33540">
    <property type="entry name" value="TRNA THREONYLCARBAMOYLADENOSINE BIOSYNTHESIS PROTEIN TSAE"/>
    <property type="match status" value="1"/>
</dbReference>
<evidence type="ECO:0000256" key="2">
    <source>
        <dbReference type="ARBA" id="ARBA00007599"/>
    </source>
</evidence>
<dbReference type="KEGG" id="orp:MOP44_12555"/>
<dbReference type="GO" id="GO:0005737">
    <property type="term" value="C:cytoplasm"/>
    <property type="evidence" value="ECO:0007669"/>
    <property type="project" value="UniProtKB-SubCell"/>
</dbReference>
<keyword evidence="7" id="KW-0547">Nucleotide-binding</keyword>
<evidence type="ECO:0000256" key="10">
    <source>
        <dbReference type="ARBA" id="ARBA00032441"/>
    </source>
</evidence>